<dbReference type="Proteomes" id="UP000054653">
    <property type="component" value="Unassembled WGS sequence"/>
</dbReference>
<name>A0A0V1CRH4_TRIBR</name>
<evidence type="ECO:0000313" key="1">
    <source>
        <dbReference type="EMBL" id="KRY51628.1"/>
    </source>
</evidence>
<organism evidence="1 2">
    <name type="scientific">Trichinella britovi</name>
    <name type="common">Parasitic roundworm</name>
    <dbReference type="NCBI Taxonomy" id="45882"/>
    <lineage>
        <taxon>Eukaryota</taxon>
        <taxon>Metazoa</taxon>
        <taxon>Ecdysozoa</taxon>
        <taxon>Nematoda</taxon>
        <taxon>Enoplea</taxon>
        <taxon>Dorylaimia</taxon>
        <taxon>Trichinellida</taxon>
        <taxon>Trichinellidae</taxon>
        <taxon>Trichinella</taxon>
    </lineage>
</organism>
<dbReference type="EMBL" id="JYDI01000121">
    <property type="protein sequence ID" value="KRY51628.1"/>
    <property type="molecule type" value="Genomic_DNA"/>
</dbReference>
<gene>
    <name evidence="1" type="ORF">T03_589</name>
</gene>
<comment type="caution">
    <text evidence="1">The sequence shown here is derived from an EMBL/GenBank/DDBJ whole genome shotgun (WGS) entry which is preliminary data.</text>
</comment>
<reference evidence="1 2" key="1">
    <citation type="submission" date="2015-01" db="EMBL/GenBank/DDBJ databases">
        <title>Evolution of Trichinella species and genotypes.</title>
        <authorList>
            <person name="Korhonen P.K."/>
            <person name="Edoardo P."/>
            <person name="Giuseppe L.R."/>
            <person name="Gasser R.B."/>
        </authorList>
    </citation>
    <scope>NUCLEOTIDE SEQUENCE [LARGE SCALE GENOMIC DNA]</scope>
    <source>
        <strain evidence="1">ISS120</strain>
    </source>
</reference>
<evidence type="ECO:0000313" key="2">
    <source>
        <dbReference type="Proteomes" id="UP000054653"/>
    </source>
</evidence>
<proteinExistence type="predicted"/>
<sequence length="65" mass="7651">MIALYLNKTLFYTFVVKEIKVDTGIVQEIFFRGRPRVYIKDIPLHTLIEVMDAISKKDHVDSPFH</sequence>
<protein>
    <submittedName>
        <fullName evidence="1">Uncharacterized protein</fullName>
    </submittedName>
</protein>
<accession>A0A0V1CRH4</accession>
<dbReference type="AlphaFoldDB" id="A0A0V1CRH4"/>
<keyword evidence="2" id="KW-1185">Reference proteome</keyword>